<evidence type="ECO:0000313" key="7">
    <source>
        <dbReference type="EMBL" id="MDO6453462.1"/>
    </source>
</evidence>
<sequence>MSTPKNSLTSAGLALLLGGQILPVIDFSIVNVALESIAASLDANHVELELMVAVYGVFFAVCLAMGGRLGDRYGRRTLMSIGVLIFGVSSLACGLAPNMLTLLIARAVQGVGAAMMVPQILSTIHVCLTGRSHSRALGYYSAIGGLSFVTGQVLGGWLVSADLFGLGWRNVFLVNIPVCLLILSLSGSLIPNTFSEKASNVDKLGTTLLAAAILCLLIPVSLGPLFEWSWPLIAVLMMVIPLFILLWKAEQRIELKGSAPLIPPRLLRLRSIQFGLVLCVLFVSCWSGYMFSVALTLQSGLGLTPLQSGNTFIGMGLCYFVGSLISARVTAVFGQMNTLLLGCGIQIPGLLGLIISFHWFWPTVQPIHLLAATMLIGFGQSFIVSSFFRISLSEVPAEDAGSGSAMLTTVQQSAFGLGAALLGTVMYEVLKTTDNYLAAITGALVTEIGIMIAVVILALIYRSYLKRRAV</sequence>
<dbReference type="GO" id="GO:0016020">
    <property type="term" value="C:membrane"/>
    <property type="evidence" value="ECO:0007669"/>
    <property type="project" value="UniProtKB-SubCell"/>
</dbReference>
<comment type="subcellular location">
    <subcellularLocation>
        <location evidence="1">Membrane</location>
        <topology evidence="1">Multi-pass membrane protein</topology>
    </subcellularLocation>
</comment>
<feature type="transmembrane region" description="Helical" evidence="5">
    <location>
        <begin position="50"/>
        <end position="69"/>
    </location>
</feature>
<dbReference type="PANTHER" id="PTHR42718">
    <property type="entry name" value="MAJOR FACILITATOR SUPERFAMILY MULTIDRUG TRANSPORTER MFSC"/>
    <property type="match status" value="1"/>
</dbReference>
<feature type="transmembrane region" description="Helical" evidence="5">
    <location>
        <begin position="171"/>
        <end position="192"/>
    </location>
</feature>
<feature type="transmembrane region" description="Helical" evidence="5">
    <location>
        <begin position="309"/>
        <end position="327"/>
    </location>
</feature>
<evidence type="ECO:0000256" key="3">
    <source>
        <dbReference type="ARBA" id="ARBA00022989"/>
    </source>
</evidence>
<dbReference type="SUPFAM" id="SSF103473">
    <property type="entry name" value="MFS general substrate transporter"/>
    <property type="match status" value="1"/>
</dbReference>
<reference evidence="7" key="1">
    <citation type="submission" date="2023-07" db="EMBL/GenBank/DDBJ databases">
        <title>Genome content predicts the carbon catabolic preferences of heterotrophic bacteria.</title>
        <authorList>
            <person name="Gralka M."/>
        </authorList>
    </citation>
    <scope>NUCLEOTIDE SEQUENCE</scope>
    <source>
        <strain evidence="7">I2M16</strain>
    </source>
</reference>
<feature type="transmembrane region" description="Helical" evidence="5">
    <location>
        <begin position="137"/>
        <end position="159"/>
    </location>
</feature>
<accession>A0AAW7XIL5</accession>
<feature type="domain" description="Major facilitator superfamily (MFS) profile" evidence="6">
    <location>
        <begin position="12"/>
        <end position="466"/>
    </location>
</feature>
<feature type="transmembrane region" description="Helical" evidence="5">
    <location>
        <begin position="111"/>
        <end position="130"/>
    </location>
</feature>
<gene>
    <name evidence="7" type="ORF">Q4490_07780</name>
</gene>
<dbReference type="InterPro" id="IPR020846">
    <property type="entry name" value="MFS_dom"/>
</dbReference>
<protein>
    <submittedName>
        <fullName evidence="7">MFS transporter</fullName>
    </submittedName>
</protein>
<feature type="transmembrane region" description="Helical" evidence="5">
    <location>
        <begin position="367"/>
        <end position="392"/>
    </location>
</feature>
<evidence type="ECO:0000256" key="5">
    <source>
        <dbReference type="SAM" id="Phobius"/>
    </source>
</evidence>
<keyword evidence="2 5" id="KW-0812">Transmembrane</keyword>
<feature type="transmembrane region" description="Helical" evidence="5">
    <location>
        <begin position="81"/>
        <end position="105"/>
    </location>
</feature>
<dbReference type="InterPro" id="IPR011701">
    <property type="entry name" value="MFS"/>
</dbReference>
<dbReference type="RefSeq" id="WP_303549724.1">
    <property type="nucleotide sequence ID" value="NZ_JAUOPG010000004.1"/>
</dbReference>
<dbReference type="GO" id="GO:0022857">
    <property type="term" value="F:transmembrane transporter activity"/>
    <property type="evidence" value="ECO:0007669"/>
    <property type="project" value="InterPro"/>
</dbReference>
<evidence type="ECO:0000256" key="4">
    <source>
        <dbReference type="ARBA" id="ARBA00023136"/>
    </source>
</evidence>
<evidence type="ECO:0000259" key="6">
    <source>
        <dbReference type="PROSITE" id="PS50850"/>
    </source>
</evidence>
<dbReference type="AlphaFoldDB" id="A0AAW7XIL5"/>
<feature type="transmembrane region" description="Helical" evidence="5">
    <location>
        <begin position="436"/>
        <end position="461"/>
    </location>
</feature>
<feature type="transmembrane region" description="Helical" evidence="5">
    <location>
        <begin position="204"/>
        <end position="222"/>
    </location>
</feature>
<dbReference type="InterPro" id="IPR036259">
    <property type="entry name" value="MFS_trans_sf"/>
</dbReference>
<dbReference type="Gene3D" id="1.20.1720.10">
    <property type="entry name" value="Multidrug resistance protein D"/>
    <property type="match status" value="1"/>
</dbReference>
<evidence type="ECO:0000313" key="8">
    <source>
        <dbReference type="Proteomes" id="UP001169862"/>
    </source>
</evidence>
<feature type="transmembrane region" description="Helical" evidence="5">
    <location>
        <begin position="339"/>
        <end position="361"/>
    </location>
</feature>
<dbReference type="Pfam" id="PF07690">
    <property type="entry name" value="MFS_1"/>
    <property type="match status" value="2"/>
</dbReference>
<feature type="transmembrane region" description="Helical" evidence="5">
    <location>
        <begin position="228"/>
        <end position="247"/>
    </location>
</feature>
<name>A0AAW7XIL5_9GAMM</name>
<dbReference type="CDD" id="cd17321">
    <property type="entry name" value="MFS_MMR_MDR_like"/>
    <property type="match status" value="1"/>
</dbReference>
<dbReference type="EMBL" id="JAUOPG010000004">
    <property type="protein sequence ID" value="MDO6453462.1"/>
    <property type="molecule type" value="Genomic_DNA"/>
</dbReference>
<feature type="transmembrane region" description="Helical" evidence="5">
    <location>
        <begin position="274"/>
        <end position="297"/>
    </location>
</feature>
<proteinExistence type="predicted"/>
<comment type="caution">
    <text evidence="7">The sequence shown here is derived from an EMBL/GenBank/DDBJ whole genome shotgun (WGS) entry which is preliminary data.</text>
</comment>
<dbReference type="Proteomes" id="UP001169862">
    <property type="component" value="Unassembled WGS sequence"/>
</dbReference>
<evidence type="ECO:0000256" key="2">
    <source>
        <dbReference type="ARBA" id="ARBA00022692"/>
    </source>
</evidence>
<dbReference type="PROSITE" id="PS50850">
    <property type="entry name" value="MFS"/>
    <property type="match status" value="1"/>
</dbReference>
<organism evidence="7 8">
    <name type="scientific">Neptunomonas phycophila</name>
    <dbReference type="NCBI Taxonomy" id="1572645"/>
    <lineage>
        <taxon>Bacteria</taxon>
        <taxon>Pseudomonadati</taxon>
        <taxon>Pseudomonadota</taxon>
        <taxon>Gammaproteobacteria</taxon>
        <taxon>Oceanospirillales</taxon>
        <taxon>Oceanospirillaceae</taxon>
        <taxon>Neptunomonas</taxon>
    </lineage>
</organism>
<keyword evidence="3 5" id="KW-1133">Transmembrane helix</keyword>
<dbReference type="Gene3D" id="1.20.1250.20">
    <property type="entry name" value="MFS general substrate transporter like domains"/>
    <property type="match status" value="1"/>
</dbReference>
<dbReference type="PANTHER" id="PTHR42718:SF39">
    <property type="entry name" value="ACTINORHODIN TRANSPORTER-RELATED"/>
    <property type="match status" value="1"/>
</dbReference>
<keyword evidence="4 5" id="KW-0472">Membrane</keyword>
<evidence type="ECO:0000256" key="1">
    <source>
        <dbReference type="ARBA" id="ARBA00004141"/>
    </source>
</evidence>